<organism evidence="1 2">
    <name type="scientific">Yersinia phage vB_YenM_TG1</name>
    <dbReference type="NCBI Taxonomy" id="1589265"/>
    <lineage>
        <taxon>Viruses</taxon>
        <taxon>Duplodnaviria</taxon>
        <taxon>Heunggongvirae</taxon>
        <taxon>Uroviricota</taxon>
        <taxon>Caudoviricetes</taxon>
        <taxon>Pantevenvirales</taxon>
        <taxon>Straboviridae</taxon>
        <taxon>Tevenvirinae</taxon>
        <taxon>Tegunavirus</taxon>
        <taxon>Tegunavirus yenmtg1</taxon>
    </lineage>
</organism>
<dbReference type="RefSeq" id="YP_009200397.1">
    <property type="nucleotide sequence ID" value="NC_028820.1"/>
</dbReference>
<dbReference type="KEGG" id="vg:26627460"/>
<keyword evidence="2" id="KW-1185">Reference proteome</keyword>
<name>A0A0B5A4H9_9CAUD</name>
<proteinExistence type="predicted"/>
<reference evidence="1 2" key="1">
    <citation type="submission" date="2014-11" db="EMBL/GenBank/DDBJ databases">
        <title>Complete genome sequence of vB_YenM_TG1, a broad host range bacteriophage which infects Yersinia enterocolitica.</title>
        <authorList>
            <person name="Leon-Velarde C.G."/>
            <person name="Kropinski A.M."/>
            <person name="Chen S."/>
            <person name="Griffiths M.W."/>
            <person name="Odumeru J.A."/>
        </authorList>
    </citation>
    <scope>NUCLEOTIDE SEQUENCE [LARGE SCALE GENOMIC DNA]</scope>
</reference>
<dbReference type="Proteomes" id="UP000031805">
    <property type="component" value="Segment"/>
</dbReference>
<gene>
    <name evidence="1" type="ORF">YenMTG1_136</name>
</gene>
<evidence type="ECO:0000313" key="2">
    <source>
        <dbReference type="Proteomes" id="UP000031805"/>
    </source>
</evidence>
<accession>A0A0B5A4H9</accession>
<evidence type="ECO:0000313" key="1">
    <source>
        <dbReference type="EMBL" id="AJD81946.1"/>
    </source>
</evidence>
<protein>
    <submittedName>
        <fullName evidence="1">Uncharacterized protein</fullName>
    </submittedName>
</protein>
<sequence>MGYILGLILLFVLYKLIIKQCKNDSTKLVQWHLDNQNIIVASWARHGYKAIANFKLKNYTLWSPTKEQTCISFNLMQDLCENKLVRINGDDIDYYMSRYFPITEVKPIYFF</sequence>
<dbReference type="EMBL" id="KP202158">
    <property type="protein sequence ID" value="AJD81946.1"/>
    <property type="molecule type" value="Genomic_DNA"/>
</dbReference>
<dbReference type="GeneID" id="26627460"/>